<proteinExistence type="inferred from homology"/>
<evidence type="ECO:0000256" key="5">
    <source>
        <dbReference type="ARBA" id="ARBA00022679"/>
    </source>
</evidence>
<name>A0A3N2DGU5_9GAMM</name>
<feature type="domain" description="Formyl transferase C-terminal" evidence="10">
    <location>
        <begin position="216"/>
        <end position="313"/>
    </location>
</feature>
<comment type="catalytic activity">
    <reaction evidence="7 8">
        <text>L-methionyl-tRNA(fMet) + (6R)-10-formyltetrahydrofolate = N-formyl-L-methionyl-tRNA(fMet) + (6S)-5,6,7,8-tetrahydrofolate + H(+)</text>
        <dbReference type="Rhea" id="RHEA:24380"/>
        <dbReference type="Rhea" id="RHEA-COMP:9952"/>
        <dbReference type="Rhea" id="RHEA-COMP:9953"/>
        <dbReference type="ChEBI" id="CHEBI:15378"/>
        <dbReference type="ChEBI" id="CHEBI:57453"/>
        <dbReference type="ChEBI" id="CHEBI:78530"/>
        <dbReference type="ChEBI" id="CHEBI:78844"/>
        <dbReference type="ChEBI" id="CHEBI:195366"/>
        <dbReference type="EC" id="2.1.2.9"/>
    </reaction>
</comment>
<dbReference type="CDD" id="cd08646">
    <property type="entry name" value="FMT_core_Met-tRNA-FMT_N"/>
    <property type="match status" value="1"/>
</dbReference>
<dbReference type="EMBL" id="RKHR01000006">
    <property type="protein sequence ID" value="ROR98992.1"/>
    <property type="molecule type" value="Genomic_DNA"/>
</dbReference>
<keyword evidence="12" id="KW-1185">Reference proteome</keyword>
<dbReference type="Gene3D" id="3.40.50.170">
    <property type="entry name" value="Formyl transferase, N-terminal domain"/>
    <property type="match status" value="1"/>
</dbReference>
<dbReference type="NCBIfam" id="TIGR00460">
    <property type="entry name" value="fmt"/>
    <property type="match status" value="1"/>
</dbReference>
<dbReference type="AlphaFoldDB" id="A0A3N2DGU5"/>
<comment type="similarity">
    <text evidence="2 8">Belongs to the Fmt family.</text>
</comment>
<dbReference type="PANTHER" id="PTHR11138:SF5">
    <property type="entry name" value="METHIONYL-TRNA FORMYLTRANSFERASE, MITOCHONDRIAL"/>
    <property type="match status" value="1"/>
</dbReference>
<evidence type="ECO:0000313" key="12">
    <source>
        <dbReference type="Proteomes" id="UP000275394"/>
    </source>
</evidence>
<dbReference type="InterPro" id="IPR041711">
    <property type="entry name" value="Met-tRNA-FMT_N"/>
</dbReference>
<evidence type="ECO:0000256" key="6">
    <source>
        <dbReference type="ARBA" id="ARBA00022917"/>
    </source>
</evidence>
<gene>
    <name evidence="8" type="primary">fmt</name>
    <name evidence="11" type="ORF">EDC56_3232</name>
</gene>
<dbReference type="Proteomes" id="UP000275394">
    <property type="component" value="Unassembled WGS sequence"/>
</dbReference>
<dbReference type="InterPro" id="IPR011034">
    <property type="entry name" value="Formyl_transferase-like_C_sf"/>
</dbReference>
<evidence type="ECO:0000256" key="4">
    <source>
        <dbReference type="ARBA" id="ARBA00016014"/>
    </source>
</evidence>
<dbReference type="InterPro" id="IPR044135">
    <property type="entry name" value="Met-tRNA-FMT_C"/>
</dbReference>
<evidence type="ECO:0000256" key="8">
    <source>
        <dbReference type="HAMAP-Rule" id="MF_00182"/>
    </source>
</evidence>
<evidence type="ECO:0000259" key="10">
    <source>
        <dbReference type="Pfam" id="PF02911"/>
    </source>
</evidence>
<dbReference type="Pfam" id="PF00551">
    <property type="entry name" value="Formyl_trans_N"/>
    <property type="match status" value="1"/>
</dbReference>
<dbReference type="Pfam" id="PF02911">
    <property type="entry name" value="Formyl_trans_C"/>
    <property type="match status" value="1"/>
</dbReference>
<dbReference type="GO" id="GO:0005829">
    <property type="term" value="C:cytosol"/>
    <property type="evidence" value="ECO:0007669"/>
    <property type="project" value="TreeGrafter"/>
</dbReference>
<dbReference type="Gene3D" id="3.10.25.10">
    <property type="entry name" value="Formyl transferase, C-terminal domain"/>
    <property type="match status" value="1"/>
</dbReference>
<evidence type="ECO:0000313" key="11">
    <source>
        <dbReference type="EMBL" id="ROR98992.1"/>
    </source>
</evidence>
<dbReference type="PANTHER" id="PTHR11138">
    <property type="entry name" value="METHIONYL-TRNA FORMYLTRANSFERASE"/>
    <property type="match status" value="1"/>
</dbReference>
<dbReference type="SUPFAM" id="SSF50486">
    <property type="entry name" value="FMT C-terminal domain-like"/>
    <property type="match status" value="1"/>
</dbReference>
<dbReference type="RefSeq" id="WP_123713557.1">
    <property type="nucleotide sequence ID" value="NZ_RKHR01000006.1"/>
</dbReference>
<dbReference type="InterPro" id="IPR001555">
    <property type="entry name" value="GART_AS"/>
</dbReference>
<keyword evidence="6 8" id="KW-0648">Protein biosynthesis</keyword>
<dbReference type="InterPro" id="IPR036477">
    <property type="entry name" value="Formyl_transf_N_sf"/>
</dbReference>
<dbReference type="InterPro" id="IPR037022">
    <property type="entry name" value="Formyl_trans_C_sf"/>
</dbReference>
<evidence type="ECO:0000256" key="1">
    <source>
        <dbReference type="ARBA" id="ARBA00002606"/>
    </source>
</evidence>
<evidence type="ECO:0000259" key="9">
    <source>
        <dbReference type="Pfam" id="PF00551"/>
    </source>
</evidence>
<dbReference type="SUPFAM" id="SSF53328">
    <property type="entry name" value="Formyltransferase"/>
    <property type="match status" value="1"/>
</dbReference>
<evidence type="ECO:0000256" key="3">
    <source>
        <dbReference type="ARBA" id="ARBA00012261"/>
    </source>
</evidence>
<dbReference type="InterPro" id="IPR002376">
    <property type="entry name" value="Formyl_transf_N"/>
</dbReference>
<evidence type="ECO:0000256" key="2">
    <source>
        <dbReference type="ARBA" id="ARBA00010699"/>
    </source>
</evidence>
<dbReference type="GO" id="GO:0004479">
    <property type="term" value="F:methionyl-tRNA formyltransferase activity"/>
    <property type="evidence" value="ECO:0007669"/>
    <property type="project" value="UniProtKB-UniRule"/>
</dbReference>
<feature type="domain" description="Formyl transferase N-terminal" evidence="9">
    <location>
        <begin position="14"/>
        <end position="191"/>
    </location>
</feature>
<feature type="binding site" evidence="8">
    <location>
        <begin position="122"/>
        <end position="125"/>
    </location>
    <ligand>
        <name>(6S)-5,6,7,8-tetrahydrofolate</name>
        <dbReference type="ChEBI" id="CHEBI:57453"/>
    </ligand>
</feature>
<comment type="caution">
    <text evidence="11">The sequence shown here is derived from an EMBL/GenBank/DDBJ whole genome shotgun (WGS) entry which is preliminary data.</text>
</comment>
<organism evidence="11 12">
    <name type="scientific">Sinobacterium caligoides</name>
    <dbReference type="NCBI Taxonomy" id="933926"/>
    <lineage>
        <taxon>Bacteria</taxon>
        <taxon>Pseudomonadati</taxon>
        <taxon>Pseudomonadota</taxon>
        <taxon>Gammaproteobacteria</taxon>
        <taxon>Cellvibrionales</taxon>
        <taxon>Spongiibacteraceae</taxon>
        <taxon>Sinobacterium</taxon>
    </lineage>
</organism>
<dbReference type="EC" id="2.1.2.9" evidence="3 8"/>
<keyword evidence="5 8" id="KW-0808">Transferase</keyword>
<accession>A0A3N2DGU5</accession>
<comment type="function">
    <text evidence="1 8">Attaches a formyl group to the free amino group of methionyl-tRNA(fMet). The formyl group appears to play a dual role in the initiator identity of N-formylmethionyl-tRNA by promoting its recognition by IF2 and preventing the misappropriation of this tRNA by the elongation apparatus.</text>
</comment>
<evidence type="ECO:0000256" key="7">
    <source>
        <dbReference type="ARBA" id="ARBA00048558"/>
    </source>
</evidence>
<reference evidence="11 12" key="1">
    <citation type="submission" date="2018-11" db="EMBL/GenBank/DDBJ databases">
        <title>Genomic Encyclopedia of Type Strains, Phase IV (KMG-IV): sequencing the most valuable type-strain genomes for metagenomic binning, comparative biology and taxonomic classification.</title>
        <authorList>
            <person name="Goeker M."/>
        </authorList>
    </citation>
    <scope>NUCLEOTIDE SEQUENCE [LARGE SCALE GENOMIC DNA]</scope>
    <source>
        <strain evidence="11 12">DSM 100316</strain>
    </source>
</reference>
<dbReference type="InterPro" id="IPR005794">
    <property type="entry name" value="Fmt"/>
</dbReference>
<dbReference type="CDD" id="cd08704">
    <property type="entry name" value="Met_tRNA_FMT_C"/>
    <property type="match status" value="1"/>
</dbReference>
<dbReference type="InterPro" id="IPR005793">
    <property type="entry name" value="Formyl_trans_C"/>
</dbReference>
<protein>
    <recommendedName>
        <fullName evidence="4 8">Methionyl-tRNA formyltransferase</fullName>
        <ecNumber evidence="3 8">2.1.2.9</ecNumber>
    </recommendedName>
</protein>
<dbReference type="OrthoDB" id="9802815at2"/>
<dbReference type="HAMAP" id="MF_00182">
    <property type="entry name" value="Formyl_trans"/>
    <property type="match status" value="1"/>
</dbReference>
<dbReference type="PROSITE" id="PS00373">
    <property type="entry name" value="GART"/>
    <property type="match status" value="1"/>
</dbReference>
<sequence length="324" mass="35034">MTNAPAAAREDGLKIIFAGTPTFSAQHLQALVDQGRHQIVAVYTQPDRQSGRGKKVLPTPVKQVALAHDIPVYQPLSLKPEAELELLASHGADLMVVVAYGLLLPQGVLDTPRLGCINVHASLLPRWRGAAPIERCIESGDEETGVTIMQMDIGLDTGNMISKRFCTIEPAETGDSLRDKLSAVGQPALLETCNRMANELVEGEVQDDSLSNYASKLSKSEAAIDWQHSAVAIERKIRAFNSSNVCFSELGGQRIKIWSATVVECDSSAAAGSIIECSKKRVVVRCGEQALLLTQLQLPGKKAMDTAAVLNSRRDWFAEGQCFV</sequence>